<protein>
    <submittedName>
        <fullName evidence="1">Uncharacterized protein</fullName>
    </submittedName>
</protein>
<gene>
    <name evidence="1" type="ORF">M404DRAFT_1003385</name>
</gene>
<proteinExistence type="predicted"/>
<reference evidence="2" key="2">
    <citation type="submission" date="2015-01" db="EMBL/GenBank/DDBJ databases">
        <title>Evolutionary Origins and Diversification of the Mycorrhizal Mutualists.</title>
        <authorList>
            <consortium name="DOE Joint Genome Institute"/>
            <consortium name="Mycorrhizal Genomics Consortium"/>
            <person name="Kohler A."/>
            <person name="Kuo A."/>
            <person name="Nagy L.G."/>
            <person name="Floudas D."/>
            <person name="Copeland A."/>
            <person name="Barry K.W."/>
            <person name="Cichocki N."/>
            <person name="Veneault-Fourrey C."/>
            <person name="LaButti K."/>
            <person name="Lindquist E.A."/>
            <person name="Lipzen A."/>
            <person name="Lundell T."/>
            <person name="Morin E."/>
            <person name="Murat C."/>
            <person name="Riley R."/>
            <person name="Ohm R."/>
            <person name="Sun H."/>
            <person name="Tunlid A."/>
            <person name="Henrissat B."/>
            <person name="Grigoriev I.V."/>
            <person name="Hibbett D.S."/>
            <person name="Martin F."/>
        </authorList>
    </citation>
    <scope>NUCLEOTIDE SEQUENCE [LARGE SCALE GENOMIC DNA]</scope>
    <source>
        <strain evidence="2">Marx 270</strain>
    </source>
</reference>
<dbReference type="EMBL" id="KN831991">
    <property type="protein sequence ID" value="KIO01109.1"/>
    <property type="molecule type" value="Genomic_DNA"/>
</dbReference>
<dbReference type="HOGENOM" id="CLU_3069691_0_0_1"/>
<reference evidence="1 2" key="1">
    <citation type="submission" date="2014-04" db="EMBL/GenBank/DDBJ databases">
        <authorList>
            <consortium name="DOE Joint Genome Institute"/>
            <person name="Kuo A."/>
            <person name="Kohler A."/>
            <person name="Costa M.D."/>
            <person name="Nagy L.G."/>
            <person name="Floudas D."/>
            <person name="Copeland A."/>
            <person name="Barry K.W."/>
            <person name="Cichocki N."/>
            <person name="Veneault-Fourrey C."/>
            <person name="LaButti K."/>
            <person name="Lindquist E.A."/>
            <person name="Lipzen A."/>
            <person name="Lundell T."/>
            <person name="Morin E."/>
            <person name="Murat C."/>
            <person name="Sun H."/>
            <person name="Tunlid A."/>
            <person name="Henrissat B."/>
            <person name="Grigoriev I.V."/>
            <person name="Hibbett D.S."/>
            <person name="Martin F."/>
            <person name="Nordberg H.P."/>
            <person name="Cantor M.N."/>
            <person name="Hua S.X."/>
        </authorList>
    </citation>
    <scope>NUCLEOTIDE SEQUENCE [LARGE SCALE GENOMIC DNA]</scope>
    <source>
        <strain evidence="1 2">Marx 270</strain>
    </source>
</reference>
<organism evidence="1 2">
    <name type="scientific">Pisolithus tinctorius Marx 270</name>
    <dbReference type="NCBI Taxonomy" id="870435"/>
    <lineage>
        <taxon>Eukaryota</taxon>
        <taxon>Fungi</taxon>
        <taxon>Dikarya</taxon>
        <taxon>Basidiomycota</taxon>
        <taxon>Agaricomycotina</taxon>
        <taxon>Agaricomycetes</taxon>
        <taxon>Agaricomycetidae</taxon>
        <taxon>Boletales</taxon>
        <taxon>Sclerodermatineae</taxon>
        <taxon>Pisolithaceae</taxon>
        <taxon>Pisolithus</taxon>
    </lineage>
</organism>
<keyword evidence="2" id="KW-1185">Reference proteome</keyword>
<dbReference type="Proteomes" id="UP000054217">
    <property type="component" value="Unassembled WGS sequence"/>
</dbReference>
<sequence>MPETSRHPSTPFNSRSSITTMHSHSAEKLIYFGNDLDDHGHLCFSLPIDTLLF</sequence>
<accession>A0A0C3P172</accession>
<dbReference type="InParanoid" id="A0A0C3P172"/>
<dbReference type="AlphaFoldDB" id="A0A0C3P172"/>
<name>A0A0C3P172_PISTI</name>
<evidence type="ECO:0000313" key="1">
    <source>
        <dbReference type="EMBL" id="KIO01109.1"/>
    </source>
</evidence>
<evidence type="ECO:0000313" key="2">
    <source>
        <dbReference type="Proteomes" id="UP000054217"/>
    </source>
</evidence>